<dbReference type="Gene3D" id="1.10.287.4300">
    <property type="entry name" value="Stage III sporulation protein AH-like"/>
    <property type="match status" value="1"/>
</dbReference>
<dbReference type="EMBL" id="JAMAST010000017">
    <property type="protein sequence ID" value="MCL1632566.1"/>
    <property type="molecule type" value="Genomic_DNA"/>
</dbReference>
<feature type="region of interest" description="Disordered" evidence="1">
    <location>
        <begin position="1"/>
        <end position="31"/>
    </location>
</feature>
<organism evidence="2 3">
    <name type="scientific">Sporolactobacillus mangiferae</name>
    <dbReference type="NCBI Taxonomy" id="2940498"/>
    <lineage>
        <taxon>Bacteria</taxon>
        <taxon>Bacillati</taxon>
        <taxon>Bacillota</taxon>
        <taxon>Bacilli</taxon>
        <taxon>Bacillales</taxon>
        <taxon>Sporolactobacillaceae</taxon>
        <taxon>Sporolactobacillus</taxon>
    </lineage>
</organism>
<dbReference type="InterPro" id="IPR024232">
    <property type="entry name" value="SpoIIIAH"/>
</dbReference>
<feature type="compositionally biased region" description="Polar residues" evidence="1">
    <location>
        <begin position="17"/>
        <end position="31"/>
    </location>
</feature>
<name>A0ABT0MCH2_9BACL</name>
<reference evidence="2 3" key="1">
    <citation type="submission" date="2022-05" db="EMBL/GenBank/DDBJ databases">
        <title>Sporolactobacillus sp nov CPB3-1, isolated from tree bark (Mangifera indica L.).</title>
        <authorList>
            <person name="Phuengjayaem S."/>
            <person name="Tanasupawat S."/>
        </authorList>
    </citation>
    <scope>NUCLEOTIDE SEQUENCE [LARGE SCALE GENOMIC DNA]</scope>
    <source>
        <strain evidence="2 3">CPB3-1</strain>
    </source>
</reference>
<sequence length="156" mass="16683">MSTSGSHSGQEAKPSAQEAQSVSADVKNGKSTDANVSAVAAKLADIELSKNDERAQLEKKYESVIASKSSSAKEISAAYDQMSTLKSLADSEKMLEDVIRSKGFKNSVVKTSGSQVQIFVDSNKLTDKQANNLIQLTNEYLGTGRVVSVTYALNEK</sequence>
<evidence type="ECO:0000313" key="3">
    <source>
        <dbReference type="Proteomes" id="UP001203004"/>
    </source>
</evidence>
<comment type="caution">
    <text evidence="2">The sequence shown here is derived from an EMBL/GenBank/DDBJ whole genome shotgun (WGS) entry which is preliminary data.</text>
</comment>
<dbReference type="Pfam" id="PF12685">
    <property type="entry name" value="SpoIIIAH"/>
    <property type="match status" value="1"/>
</dbReference>
<proteinExistence type="predicted"/>
<gene>
    <name evidence="2" type="ORF">M3N64_11620</name>
</gene>
<dbReference type="InterPro" id="IPR038503">
    <property type="entry name" value="SpoIIIAH_sf"/>
</dbReference>
<evidence type="ECO:0000313" key="2">
    <source>
        <dbReference type="EMBL" id="MCL1632566.1"/>
    </source>
</evidence>
<evidence type="ECO:0000256" key="1">
    <source>
        <dbReference type="SAM" id="MobiDB-lite"/>
    </source>
</evidence>
<protein>
    <submittedName>
        <fullName evidence="2">SpoIIIAH-like family protein</fullName>
    </submittedName>
</protein>
<accession>A0ABT0MCH2</accession>
<dbReference type="Proteomes" id="UP001203004">
    <property type="component" value="Unassembled WGS sequence"/>
</dbReference>
<keyword evidence="3" id="KW-1185">Reference proteome</keyword>